<protein>
    <submittedName>
        <fullName evidence="1">Uncharacterized protein</fullName>
    </submittedName>
</protein>
<sequence>MAGEQYVSQHRPGFVSRFIQLDEGPTLEVMWLPHLLPDGNAIEITT</sequence>
<keyword evidence="2" id="KW-1185">Reference proteome</keyword>
<dbReference type="Proteomes" id="UP000005723">
    <property type="component" value="Unassembled WGS sequence"/>
</dbReference>
<organism evidence="1 2">
    <name type="scientific">Serratia odorifera DSM 4582</name>
    <dbReference type="NCBI Taxonomy" id="667129"/>
    <lineage>
        <taxon>Bacteria</taxon>
        <taxon>Pseudomonadati</taxon>
        <taxon>Pseudomonadota</taxon>
        <taxon>Gammaproteobacteria</taxon>
        <taxon>Enterobacterales</taxon>
        <taxon>Yersiniaceae</taxon>
        <taxon>Serratia</taxon>
    </lineage>
</organism>
<comment type="caution">
    <text evidence="1">The sequence shown here is derived from an EMBL/GenBank/DDBJ whole genome shotgun (WGS) entry which is preliminary data.</text>
</comment>
<dbReference type="RefSeq" id="WP_004954818.1">
    <property type="nucleotide sequence ID" value="NZ_GG753567.1"/>
</dbReference>
<dbReference type="AlphaFoldDB" id="D4DWI0"/>
<evidence type="ECO:0000313" key="1">
    <source>
        <dbReference type="EMBL" id="EFE98235.1"/>
    </source>
</evidence>
<accession>D4DWI0</accession>
<name>D4DWI0_SEROD</name>
<dbReference type="HOGENOM" id="CLU_3188917_0_0_6"/>
<proteinExistence type="predicted"/>
<dbReference type="STRING" id="667129.HMPREF0758_0280"/>
<evidence type="ECO:0000313" key="2">
    <source>
        <dbReference type="Proteomes" id="UP000005723"/>
    </source>
</evidence>
<reference evidence="1 2" key="1">
    <citation type="submission" date="2010-01" db="EMBL/GenBank/DDBJ databases">
        <authorList>
            <person name="Muzny D."/>
            <person name="Qin X."/>
            <person name="Deng J."/>
            <person name="Jiang H."/>
            <person name="Liu Y."/>
            <person name="Qu J."/>
            <person name="Song X.-Z."/>
            <person name="Zhang L."/>
            <person name="Thornton R."/>
            <person name="Coyle M."/>
            <person name="Francisco L."/>
            <person name="Jackson L."/>
            <person name="Javaid M."/>
            <person name="Korchina V."/>
            <person name="Kovar C."/>
            <person name="Mata R."/>
            <person name="Mathew T."/>
            <person name="Ngo R."/>
            <person name="Nguyen L."/>
            <person name="Nguyen N."/>
            <person name="Okwuonu G."/>
            <person name="Ongeri F."/>
            <person name="Pham C."/>
            <person name="Simmons D."/>
            <person name="Wilczek-Boney K."/>
            <person name="Hale W."/>
            <person name="Jakkamsetti A."/>
            <person name="Pham P."/>
            <person name="Ruth R."/>
            <person name="San Lucas F."/>
            <person name="Warren J."/>
            <person name="Zhang J."/>
            <person name="Zhao Z."/>
            <person name="Zhou C."/>
            <person name="Zhu D."/>
            <person name="Lee S."/>
            <person name="Bess C."/>
            <person name="Blankenburg K."/>
            <person name="Forbes L."/>
            <person name="Fu Q."/>
            <person name="Gubbala S."/>
            <person name="Hirani K."/>
            <person name="Jayaseelan J.C."/>
            <person name="Lara F."/>
            <person name="Munidasa M."/>
            <person name="Palculict T."/>
            <person name="Patil S."/>
            <person name="Pu L.-L."/>
            <person name="Saada N."/>
            <person name="Tang L."/>
            <person name="Weissenberger G."/>
            <person name="Zhu Y."/>
            <person name="Hemphill L."/>
            <person name="Shang Y."/>
            <person name="Youmans B."/>
            <person name="Ayvaz T."/>
            <person name="Ross M."/>
            <person name="Santibanez J."/>
            <person name="Aqrawi P."/>
            <person name="Gross S."/>
            <person name="Joshi V."/>
            <person name="Fowler G."/>
            <person name="Nazareth L."/>
            <person name="Reid J."/>
            <person name="Worley K."/>
            <person name="Petrosino J."/>
            <person name="Highlander S."/>
            <person name="Gibbs R."/>
        </authorList>
    </citation>
    <scope>NUCLEOTIDE SEQUENCE [LARGE SCALE GENOMIC DNA]</scope>
    <source>
        <strain evidence="1 2">DSM 4582</strain>
    </source>
</reference>
<dbReference type="EMBL" id="ADBY01000012">
    <property type="protein sequence ID" value="EFE98235.1"/>
    <property type="molecule type" value="Genomic_DNA"/>
</dbReference>
<gene>
    <name evidence="1" type="ORF">HMPREF0758_0280</name>
</gene>